<dbReference type="EMBL" id="FJ939282">
    <property type="protein sequence ID" value="ACQ44242.1"/>
    <property type="molecule type" value="mRNA"/>
</dbReference>
<dbReference type="AlphaFoldDB" id="C3W5F3"/>
<accession>C3W5F3</accession>
<reference evidence="2" key="1">
    <citation type="submission" date="2009-03" db="EMBL/GenBank/DDBJ databases">
        <title>Cloning and sequence analysis of hypothalamic neuropeptide genes from grouper Epinephelus coioides.</title>
        <authorList>
            <person name="Citarasu T."/>
            <person name="Zhou L."/>
            <person name="Yang W."/>
            <person name="Gui J.F."/>
            <person name="Prakash Vincent S.G."/>
            <person name="Michael Babu M."/>
        </authorList>
    </citation>
    <scope>NUCLEOTIDE SEQUENCE</scope>
</reference>
<dbReference type="GO" id="GO:0007218">
    <property type="term" value="P:neuropeptide signaling pathway"/>
    <property type="evidence" value="ECO:0007669"/>
    <property type="project" value="UniProtKB-KW"/>
</dbReference>
<sequence>MMQDKVSFKICCDFFSWTVFFFFFIHRLFPLTYTTEQLLCSF</sequence>
<evidence type="ECO:0000313" key="2">
    <source>
        <dbReference type="EMBL" id="ACQ44242.1"/>
    </source>
</evidence>
<feature type="non-terminal residue" evidence="2">
    <location>
        <position position="42"/>
    </location>
</feature>
<keyword evidence="1" id="KW-1133">Transmembrane helix</keyword>
<keyword evidence="1" id="KW-0812">Transmembrane</keyword>
<keyword evidence="1" id="KW-0472">Membrane</keyword>
<name>C3W5F3_EPICO</name>
<feature type="transmembrane region" description="Helical" evidence="1">
    <location>
        <begin position="12"/>
        <end position="29"/>
    </location>
</feature>
<keyword evidence="2" id="KW-0527">Neuropeptide</keyword>
<proteinExistence type="evidence at transcript level"/>
<organism evidence="2">
    <name type="scientific">Epinephelus coioides</name>
    <name type="common">Orange-spotted grouper</name>
    <name type="synonym">Epinephelus nebulosus</name>
    <dbReference type="NCBI Taxonomy" id="94232"/>
    <lineage>
        <taxon>Eukaryota</taxon>
        <taxon>Metazoa</taxon>
        <taxon>Chordata</taxon>
        <taxon>Craniata</taxon>
        <taxon>Vertebrata</taxon>
        <taxon>Euteleostomi</taxon>
        <taxon>Actinopterygii</taxon>
        <taxon>Neopterygii</taxon>
        <taxon>Teleostei</taxon>
        <taxon>Neoteleostei</taxon>
        <taxon>Acanthomorphata</taxon>
        <taxon>Eupercaria</taxon>
        <taxon>Perciformes</taxon>
        <taxon>Serranoidei</taxon>
        <taxon>Serranidae</taxon>
        <taxon>Epinephelinae</taxon>
        <taxon>Epinephelini</taxon>
        <taxon>Epinephelus</taxon>
    </lineage>
</organism>
<protein>
    <submittedName>
        <fullName evidence="2">Hypothalamic neuropeptide</fullName>
    </submittedName>
</protein>
<evidence type="ECO:0000256" key="1">
    <source>
        <dbReference type="SAM" id="Phobius"/>
    </source>
</evidence>